<reference evidence="2 3" key="1">
    <citation type="submission" date="2023-01" db="EMBL/GenBank/DDBJ databases">
        <authorList>
            <person name="Whitehead M."/>
        </authorList>
    </citation>
    <scope>NUCLEOTIDE SEQUENCE [LARGE SCALE GENOMIC DNA]</scope>
</reference>
<dbReference type="AlphaFoldDB" id="A0AAV0WSQ6"/>
<dbReference type="EMBL" id="CARXXK010000002">
    <property type="protein sequence ID" value="CAI6358848.1"/>
    <property type="molecule type" value="Genomic_DNA"/>
</dbReference>
<keyword evidence="1" id="KW-0175">Coiled coil</keyword>
<proteinExistence type="predicted"/>
<evidence type="ECO:0000313" key="3">
    <source>
        <dbReference type="Proteomes" id="UP001160148"/>
    </source>
</evidence>
<evidence type="ECO:0000313" key="2">
    <source>
        <dbReference type="EMBL" id="CAI6358848.1"/>
    </source>
</evidence>
<evidence type="ECO:0000256" key="1">
    <source>
        <dbReference type="SAM" id="Coils"/>
    </source>
</evidence>
<name>A0AAV0WSQ6_9HEMI</name>
<gene>
    <name evidence="2" type="ORF">MEUPH1_LOCUS14320</name>
</gene>
<organism evidence="2 3">
    <name type="scientific">Macrosiphum euphorbiae</name>
    <name type="common">potato aphid</name>
    <dbReference type="NCBI Taxonomy" id="13131"/>
    <lineage>
        <taxon>Eukaryota</taxon>
        <taxon>Metazoa</taxon>
        <taxon>Ecdysozoa</taxon>
        <taxon>Arthropoda</taxon>
        <taxon>Hexapoda</taxon>
        <taxon>Insecta</taxon>
        <taxon>Pterygota</taxon>
        <taxon>Neoptera</taxon>
        <taxon>Paraneoptera</taxon>
        <taxon>Hemiptera</taxon>
        <taxon>Sternorrhyncha</taxon>
        <taxon>Aphidomorpha</taxon>
        <taxon>Aphidoidea</taxon>
        <taxon>Aphididae</taxon>
        <taxon>Macrosiphini</taxon>
        <taxon>Macrosiphum</taxon>
    </lineage>
</organism>
<sequence>MSKPGPNNTIDGTKSMPCIELAPPILDESSDHSFASYKSFNTLHEWEIQDHTEIRPNVKALIDKHRSFQENLLIYVKVNDSNYSDQKSCANDCERSSDIVDNDCIQMKGDTKQVENVEDVVNNHLFEICTVQQMANNPKPLEVEKNIVSNSENIDFKSGMAERFWQNIVSMVRINNTYYHYLKQITDKRKFKNLEDVVVHAKLALKMAGDESELIGSELIESSKKYLEKFGIVLDSKLNEKLRRARSSSENDITMSALRLELAENKRRTKIAENSIAQLQKEKKDLLNILTSYDSENINKVSLEKRFEAERQKNNELRELISRYYIQKENAF</sequence>
<accession>A0AAV0WSQ6</accession>
<protein>
    <submittedName>
        <fullName evidence="2">Uncharacterized protein</fullName>
    </submittedName>
</protein>
<keyword evidence="3" id="KW-1185">Reference proteome</keyword>
<feature type="coiled-coil region" evidence="1">
    <location>
        <begin position="262"/>
        <end position="320"/>
    </location>
</feature>
<comment type="caution">
    <text evidence="2">The sequence shown here is derived from an EMBL/GenBank/DDBJ whole genome shotgun (WGS) entry which is preliminary data.</text>
</comment>
<dbReference type="Proteomes" id="UP001160148">
    <property type="component" value="Unassembled WGS sequence"/>
</dbReference>